<dbReference type="Pfam" id="PF10961">
    <property type="entry name" value="SelK_SelG"/>
    <property type="match status" value="1"/>
</dbReference>
<keyword evidence="2" id="KW-0812">Transmembrane</keyword>
<keyword evidence="2" id="KW-1133">Transmembrane helix</keyword>
<sequence length="94" mass="10189">MAYITSSGEIRDSKPLVPWLFDVLLSIYQFLLLFVTSVFKPGASRRKAKPRGSYGNSGSGPFRPDDDRPARRPMGGMHQFRSSAPSCPPAGGGS</sequence>
<evidence type="ECO:0000256" key="1">
    <source>
        <dbReference type="SAM" id="MobiDB-lite"/>
    </source>
</evidence>
<reference evidence="4" key="1">
    <citation type="submission" date="2019-12" db="UniProtKB">
        <authorList>
            <consortium name="WormBaseParasite"/>
        </authorList>
    </citation>
    <scope>IDENTIFICATION</scope>
</reference>
<evidence type="ECO:0000256" key="2">
    <source>
        <dbReference type="SAM" id="Phobius"/>
    </source>
</evidence>
<dbReference type="WBParaSite" id="TMUE_3000012572.1">
    <property type="protein sequence ID" value="TMUE_3000012572.1"/>
    <property type="gene ID" value="WBGene00293200"/>
</dbReference>
<evidence type="ECO:0000313" key="4">
    <source>
        <dbReference type="WBParaSite" id="TMUE_3000012572.1"/>
    </source>
</evidence>
<keyword evidence="3" id="KW-1185">Reference proteome</keyword>
<protein>
    <submittedName>
        <fullName evidence="4">Selenoprotein K</fullName>
    </submittedName>
</protein>
<name>A0A5S6R079_TRIMR</name>
<evidence type="ECO:0000313" key="3">
    <source>
        <dbReference type="Proteomes" id="UP000046395"/>
    </source>
</evidence>
<dbReference type="AlphaFoldDB" id="A0A5S6R079"/>
<proteinExistence type="predicted"/>
<organism evidence="3 4">
    <name type="scientific">Trichuris muris</name>
    <name type="common">Mouse whipworm</name>
    <dbReference type="NCBI Taxonomy" id="70415"/>
    <lineage>
        <taxon>Eukaryota</taxon>
        <taxon>Metazoa</taxon>
        <taxon>Ecdysozoa</taxon>
        <taxon>Nematoda</taxon>
        <taxon>Enoplea</taxon>
        <taxon>Dorylaimia</taxon>
        <taxon>Trichinellida</taxon>
        <taxon>Trichuridae</taxon>
        <taxon>Trichuris</taxon>
    </lineage>
</organism>
<keyword evidence="2" id="KW-0472">Membrane</keyword>
<feature type="region of interest" description="Disordered" evidence="1">
    <location>
        <begin position="42"/>
        <end position="94"/>
    </location>
</feature>
<dbReference type="InterPro" id="IPR024491">
    <property type="entry name" value="Se_SelK/SelG"/>
</dbReference>
<dbReference type="Proteomes" id="UP000046395">
    <property type="component" value="Unassembled WGS sequence"/>
</dbReference>
<feature type="transmembrane region" description="Helical" evidence="2">
    <location>
        <begin position="16"/>
        <end position="39"/>
    </location>
</feature>
<accession>A0A5S6R079</accession>